<proteinExistence type="predicted"/>
<name>A0A7X1SM42_ACIBA</name>
<sequence length="91" mass="10629">MLRMFREGIVKLCLPIAKMLSAFWGNVPLPKLVAAQPTFKDWISYAYYQIMLRMFREDIVKLRLPITKMLRAFWGNVPLPKLVAAQPTFNN</sequence>
<gene>
    <name evidence="1" type="ORF">F2P40_20820</name>
</gene>
<dbReference type="Proteomes" id="UP000461234">
    <property type="component" value="Unassembled WGS sequence"/>
</dbReference>
<accession>A0A7X1SM42</accession>
<protein>
    <submittedName>
        <fullName evidence="1">Uncharacterized protein</fullName>
    </submittedName>
</protein>
<comment type="caution">
    <text evidence="1">The sequence shown here is derived from an EMBL/GenBank/DDBJ whole genome shotgun (WGS) entry which is preliminary data.</text>
</comment>
<reference evidence="1 2" key="1">
    <citation type="submission" date="2019-10" db="EMBL/GenBank/DDBJ databases">
        <title>Genetic environment of the oxa23 gene and comparative analysis of carbapenem resistant Acinetobacter baumannii isolates belonging to global clone 1, lineage 2 recovered in a burns hospital outbreak in 2012-2013.</title>
        <authorList>
            <person name="Douraghi M."/>
            <person name="Aris P."/>
            <person name="Kenyon J."/>
            <person name="Hamidian M."/>
        </authorList>
    </citation>
    <scope>NUCLEOTIDE SEQUENCE [LARGE SCALE GENOMIC DNA]</scope>
    <source>
        <strain evidence="1 2">ABS103</strain>
    </source>
</reference>
<organism evidence="1 2">
    <name type="scientific">Acinetobacter baumannii</name>
    <dbReference type="NCBI Taxonomy" id="470"/>
    <lineage>
        <taxon>Bacteria</taxon>
        <taxon>Pseudomonadati</taxon>
        <taxon>Pseudomonadota</taxon>
        <taxon>Gammaproteobacteria</taxon>
        <taxon>Moraxellales</taxon>
        <taxon>Moraxellaceae</taxon>
        <taxon>Acinetobacter</taxon>
        <taxon>Acinetobacter calcoaceticus/baumannii complex</taxon>
    </lineage>
</organism>
<evidence type="ECO:0000313" key="1">
    <source>
        <dbReference type="EMBL" id="MQR51718.1"/>
    </source>
</evidence>
<evidence type="ECO:0000313" key="2">
    <source>
        <dbReference type="Proteomes" id="UP000461234"/>
    </source>
</evidence>
<dbReference type="EMBL" id="WIOC01000061">
    <property type="protein sequence ID" value="MQR51718.1"/>
    <property type="molecule type" value="Genomic_DNA"/>
</dbReference>
<dbReference type="AlphaFoldDB" id="A0A7X1SM42"/>